<accession>A0A1V2IBB4</accession>
<sequence>MAFGRRRRQEADEADFIDGEPEPEEHAGTVDNPRGPYDVEDAPRDDIHRLDVGALRVPALEGAQIQFQVEEASGRPMSVVVADGHSAMELAVFAAPKTRGLWDDVRAEIIEQLQANGGSPHTVDGRYGRELELALPTPVPGQLVPGRMIGIDGPRWFVRAVMTGPGALDPSRAPLLEETLRQLVVVRGDDAMPVRDPLPLKLPKEVSDHVEGLDEDGDGTGTEATSGRPQMPTPGARIAELR</sequence>
<keyword evidence="3" id="KW-1185">Reference proteome</keyword>
<protein>
    <recommendedName>
        <fullName evidence="4">DUF3710 domain-containing protein</fullName>
    </recommendedName>
</protein>
<reference evidence="3" key="1">
    <citation type="submission" date="2016-10" db="EMBL/GenBank/DDBJ databases">
        <title>Frankia sp. NRRL B-16386 Genome sequencing.</title>
        <authorList>
            <person name="Ghodhbane-Gtari F."/>
            <person name="Swanson E."/>
            <person name="Gueddou A."/>
            <person name="Hezbri K."/>
            <person name="Ktari K."/>
            <person name="Nouioui I."/>
            <person name="Morris K."/>
            <person name="Simpson S."/>
            <person name="Abebe-Akele F."/>
            <person name="Thomas K."/>
            <person name="Gtari M."/>
            <person name="Tisa L.S."/>
        </authorList>
    </citation>
    <scope>NUCLEOTIDE SEQUENCE [LARGE SCALE GENOMIC DNA]</scope>
    <source>
        <strain evidence="3">NRRL B-16386</strain>
    </source>
</reference>
<dbReference type="InterPro" id="IPR022183">
    <property type="entry name" value="DUF3710"/>
</dbReference>
<dbReference type="RefSeq" id="WP_076817134.1">
    <property type="nucleotide sequence ID" value="NZ_MOMC01000026.1"/>
</dbReference>
<dbReference type="Proteomes" id="UP000188929">
    <property type="component" value="Unassembled WGS sequence"/>
</dbReference>
<dbReference type="EMBL" id="MOMC01000026">
    <property type="protein sequence ID" value="ONH30444.1"/>
    <property type="molecule type" value="Genomic_DNA"/>
</dbReference>
<proteinExistence type="predicted"/>
<dbReference type="AlphaFoldDB" id="A0A1V2IBB4"/>
<evidence type="ECO:0008006" key="4">
    <source>
        <dbReference type="Google" id="ProtNLM"/>
    </source>
</evidence>
<dbReference type="OrthoDB" id="8480367at2"/>
<evidence type="ECO:0000313" key="3">
    <source>
        <dbReference type="Proteomes" id="UP000188929"/>
    </source>
</evidence>
<feature type="region of interest" description="Disordered" evidence="1">
    <location>
        <begin position="196"/>
        <end position="242"/>
    </location>
</feature>
<dbReference type="Pfam" id="PF12502">
    <property type="entry name" value="DUF3710"/>
    <property type="match status" value="1"/>
</dbReference>
<feature type="compositionally biased region" description="Acidic residues" evidence="1">
    <location>
        <begin position="12"/>
        <end position="23"/>
    </location>
</feature>
<evidence type="ECO:0000256" key="1">
    <source>
        <dbReference type="SAM" id="MobiDB-lite"/>
    </source>
</evidence>
<evidence type="ECO:0000313" key="2">
    <source>
        <dbReference type="EMBL" id="ONH30444.1"/>
    </source>
</evidence>
<comment type="caution">
    <text evidence="2">The sequence shown here is derived from an EMBL/GenBank/DDBJ whole genome shotgun (WGS) entry which is preliminary data.</text>
</comment>
<dbReference type="STRING" id="1834516.BL253_14015"/>
<name>A0A1V2IBB4_9ACTN</name>
<feature type="region of interest" description="Disordered" evidence="1">
    <location>
        <begin position="1"/>
        <end position="44"/>
    </location>
</feature>
<organism evidence="2 3">
    <name type="scientific">Pseudofrankia asymbiotica</name>
    <dbReference type="NCBI Taxonomy" id="1834516"/>
    <lineage>
        <taxon>Bacteria</taxon>
        <taxon>Bacillati</taxon>
        <taxon>Actinomycetota</taxon>
        <taxon>Actinomycetes</taxon>
        <taxon>Frankiales</taxon>
        <taxon>Frankiaceae</taxon>
        <taxon>Pseudofrankia</taxon>
    </lineage>
</organism>
<feature type="compositionally biased region" description="Basic and acidic residues" evidence="1">
    <location>
        <begin position="202"/>
        <end position="212"/>
    </location>
</feature>
<gene>
    <name evidence="2" type="ORF">BL253_14015</name>
</gene>